<feature type="domain" description="C2H2-type" evidence="8">
    <location>
        <begin position="130"/>
        <end position="159"/>
    </location>
</feature>
<dbReference type="PROSITE" id="PS00028">
    <property type="entry name" value="ZINC_FINGER_C2H2_1"/>
    <property type="match status" value="5"/>
</dbReference>
<dbReference type="AlphaFoldDB" id="A0A4U5PEW3"/>
<protein>
    <recommendedName>
        <fullName evidence="8">C2H2-type domain-containing protein</fullName>
    </recommendedName>
</protein>
<dbReference type="GO" id="GO:0008270">
    <property type="term" value="F:zinc ion binding"/>
    <property type="evidence" value="ECO:0007669"/>
    <property type="project" value="UniProtKB-KW"/>
</dbReference>
<evidence type="ECO:0000256" key="6">
    <source>
        <dbReference type="PROSITE-ProRule" id="PRU00042"/>
    </source>
</evidence>
<evidence type="ECO:0000256" key="2">
    <source>
        <dbReference type="ARBA" id="ARBA00022737"/>
    </source>
</evidence>
<organism evidence="9 10">
    <name type="scientific">Steinernema carpocapsae</name>
    <name type="common">Entomopathogenic nematode</name>
    <dbReference type="NCBI Taxonomy" id="34508"/>
    <lineage>
        <taxon>Eukaryota</taxon>
        <taxon>Metazoa</taxon>
        <taxon>Ecdysozoa</taxon>
        <taxon>Nematoda</taxon>
        <taxon>Chromadorea</taxon>
        <taxon>Rhabditida</taxon>
        <taxon>Tylenchina</taxon>
        <taxon>Panagrolaimomorpha</taxon>
        <taxon>Strongyloidoidea</taxon>
        <taxon>Steinernematidae</taxon>
        <taxon>Steinernema</taxon>
    </lineage>
</organism>
<dbReference type="PROSITE" id="PS50157">
    <property type="entry name" value="ZINC_FINGER_C2H2_2"/>
    <property type="match status" value="4"/>
</dbReference>
<evidence type="ECO:0000313" key="10">
    <source>
        <dbReference type="Proteomes" id="UP000298663"/>
    </source>
</evidence>
<feature type="domain" description="C2H2-type" evidence="8">
    <location>
        <begin position="45"/>
        <end position="68"/>
    </location>
</feature>
<name>A0A4U5PEW3_STECR</name>
<dbReference type="InterPro" id="IPR036236">
    <property type="entry name" value="Znf_C2H2_sf"/>
</dbReference>
<dbReference type="PANTHER" id="PTHR24388">
    <property type="entry name" value="ZINC FINGER PROTEIN"/>
    <property type="match status" value="1"/>
</dbReference>
<evidence type="ECO:0000256" key="5">
    <source>
        <dbReference type="ARBA" id="ARBA00023242"/>
    </source>
</evidence>
<evidence type="ECO:0000256" key="1">
    <source>
        <dbReference type="ARBA" id="ARBA00022723"/>
    </source>
</evidence>
<evidence type="ECO:0000256" key="4">
    <source>
        <dbReference type="ARBA" id="ARBA00022833"/>
    </source>
</evidence>
<keyword evidence="5" id="KW-0539">Nucleus</keyword>
<evidence type="ECO:0000259" key="8">
    <source>
        <dbReference type="PROSITE" id="PS50157"/>
    </source>
</evidence>
<dbReference type="Proteomes" id="UP000298663">
    <property type="component" value="Unassembled WGS sequence"/>
</dbReference>
<dbReference type="Pfam" id="PF00096">
    <property type="entry name" value="zf-C2H2"/>
    <property type="match status" value="1"/>
</dbReference>
<gene>
    <name evidence="9" type="ORF">L596_009213</name>
</gene>
<feature type="domain" description="C2H2-type" evidence="8">
    <location>
        <begin position="102"/>
        <end position="129"/>
    </location>
</feature>
<evidence type="ECO:0000256" key="7">
    <source>
        <dbReference type="SAM" id="MobiDB-lite"/>
    </source>
</evidence>
<evidence type="ECO:0000313" key="9">
    <source>
        <dbReference type="EMBL" id="TKR94988.1"/>
    </source>
</evidence>
<proteinExistence type="predicted"/>
<dbReference type="Gene3D" id="3.30.160.60">
    <property type="entry name" value="Classic Zinc Finger"/>
    <property type="match status" value="3"/>
</dbReference>
<accession>A0A4U5PEW3</accession>
<dbReference type="STRING" id="34508.A0A4U5PEW3"/>
<dbReference type="SMART" id="SM00355">
    <property type="entry name" value="ZnF_C2H2"/>
    <property type="match status" value="6"/>
</dbReference>
<keyword evidence="10" id="KW-1185">Reference proteome</keyword>
<dbReference type="EMBL" id="AZBU02000002">
    <property type="protein sequence ID" value="TKR94988.1"/>
    <property type="molecule type" value="Genomic_DNA"/>
</dbReference>
<comment type="caution">
    <text evidence="9">The sequence shown here is derived from an EMBL/GenBank/DDBJ whole genome shotgun (WGS) entry which is preliminary data.</text>
</comment>
<feature type="compositionally biased region" description="Basic residues" evidence="7">
    <location>
        <begin position="204"/>
        <end position="222"/>
    </location>
</feature>
<feature type="region of interest" description="Disordered" evidence="7">
    <location>
        <begin position="204"/>
        <end position="225"/>
    </location>
</feature>
<keyword evidence="4" id="KW-0862">Zinc</keyword>
<feature type="domain" description="C2H2-type" evidence="8">
    <location>
        <begin position="161"/>
        <end position="188"/>
    </location>
</feature>
<evidence type="ECO:0000256" key="3">
    <source>
        <dbReference type="ARBA" id="ARBA00022771"/>
    </source>
</evidence>
<reference evidence="9 10" key="2">
    <citation type="journal article" date="2019" name="G3 (Bethesda)">
        <title>Hybrid Assembly of the Genome of the Entomopathogenic Nematode Steinernema carpocapsae Identifies the X-Chromosome.</title>
        <authorList>
            <person name="Serra L."/>
            <person name="Macchietto M."/>
            <person name="Macias-Munoz A."/>
            <person name="McGill C.J."/>
            <person name="Rodriguez I.M."/>
            <person name="Rodriguez B."/>
            <person name="Murad R."/>
            <person name="Mortazavi A."/>
        </authorList>
    </citation>
    <scope>NUCLEOTIDE SEQUENCE [LARGE SCALE GENOMIC DNA]</scope>
    <source>
        <strain evidence="9 10">ALL</strain>
    </source>
</reference>
<dbReference type="SUPFAM" id="SSF57667">
    <property type="entry name" value="beta-beta-alpha zinc fingers"/>
    <property type="match status" value="2"/>
</dbReference>
<dbReference type="OrthoDB" id="9978265at2759"/>
<keyword evidence="1" id="KW-0479">Metal-binding</keyword>
<keyword evidence="2" id="KW-0677">Repeat</keyword>
<keyword evidence="3 6" id="KW-0863">Zinc-finger</keyword>
<dbReference type="InterPro" id="IPR050527">
    <property type="entry name" value="Snail/Krueppel_Znf"/>
</dbReference>
<dbReference type="GO" id="GO:0000981">
    <property type="term" value="F:DNA-binding transcription factor activity, RNA polymerase II-specific"/>
    <property type="evidence" value="ECO:0007669"/>
    <property type="project" value="TreeGrafter"/>
</dbReference>
<sequence length="490" mass="55162">MEAERSLQPEAVRCQACFFEYDSPRFLLEHLNAVADDDIHKFATIECTHCEEAFPSVHGLLKHVRVVHKSVFVTFPEEPKLLDASESPKRQIRKPRKKALPNKCGECGKIVAKASDFKRHLVSHSKEKAYVCHVCDARFGLETNLNVHLKSHDESAEKPEFLCAVCRKTYLSMSSLKLHLRKHTNESPLKCEFPKCGQSFRTSKMRRDHVSRDHKKLVKKVPKANTEAERRHIVQMMTDLRRSSTPPLKPKVAASSSSAFCSVQQKTSGPPLVDTRNLLVKIQPYFIVQNPGPQMQLLIFVSYQLLENLSREGLNLRVPLNFDMFPTGASLLIDSHSTILQFSCPLNQYSVVAQPIPEGTDAVLSKDCSLLLRVPAHVSIPAQYLVHSSLYEGNTQHAVSFSLVQINFEQPPQQPLPPPPTNNNYWSFTPIDDLMFFPSHAPSPCDDEIASLMNNRSSSIVGHRYGDAYYQVGPMQGSYSNIPGRFTSAN</sequence>
<dbReference type="InterPro" id="IPR013087">
    <property type="entry name" value="Znf_C2H2_type"/>
</dbReference>
<reference evidence="9 10" key="1">
    <citation type="journal article" date="2015" name="Genome Biol.">
        <title>Comparative genomics of Steinernema reveals deeply conserved gene regulatory networks.</title>
        <authorList>
            <person name="Dillman A.R."/>
            <person name="Macchietto M."/>
            <person name="Porter C.F."/>
            <person name="Rogers A."/>
            <person name="Williams B."/>
            <person name="Antoshechkin I."/>
            <person name="Lee M.M."/>
            <person name="Goodwin Z."/>
            <person name="Lu X."/>
            <person name="Lewis E.E."/>
            <person name="Goodrich-Blair H."/>
            <person name="Stock S.P."/>
            <person name="Adams B.J."/>
            <person name="Sternberg P.W."/>
            <person name="Mortazavi A."/>
        </authorList>
    </citation>
    <scope>NUCLEOTIDE SEQUENCE [LARGE SCALE GENOMIC DNA]</scope>
    <source>
        <strain evidence="9 10">ALL</strain>
    </source>
</reference>
<dbReference type="GO" id="GO:0000978">
    <property type="term" value="F:RNA polymerase II cis-regulatory region sequence-specific DNA binding"/>
    <property type="evidence" value="ECO:0007669"/>
    <property type="project" value="TreeGrafter"/>
</dbReference>
<dbReference type="PANTHER" id="PTHR24388:SF104">
    <property type="entry name" value="AT-RICH BINDING PROTEIN-RELATED"/>
    <property type="match status" value="1"/>
</dbReference>